<evidence type="ECO:0000256" key="6">
    <source>
        <dbReference type="ARBA" id="ARBA00022824"/>
    </source>
</evidence>
<evidence type="ECO:0000256" key="3">
    <source>
        <dbReference type="ARBA" id="ARBA00010345"/>
    </source>
</evidence>
<dbReference type="Proteomes" id="UP000322000">
    <property type="component" value="Chromosome 11"/>
</dbReference>
<evidence type="ECO:0000256" key="4">
    <source>
        <dbReference type="ARBA" id="ARBA00022502"/>
    </source>
</evidence>
<evidence type="ECO:0000313" key="12">
    <source>
        <dbReference type="RefSeq" id="XP_026734776.1"/>
    </source>
</evidence>
<comment type="similarity">
    <text evidence="3 10">Belongs to the PIGX family.</text>
</comment>
<proteinExistence type="inferred from homology"/>
<comment type="subcellular location">
    <subcellularLocation>
        <location evidence="1 10">Endoplasmic reticulum membrane</location>
        <topology evidence="1 10">Single-pass membrane protein</topology>
    </subcellularLocation>
</comment>
<dbReference type="Pfam" id="PF08320">
    <property type="entry name" value="PIG-X"/>
    <property type="match status" value="1"/>
</dbReference>
<dbReference type="PANTHER" id="PTHR28650">
    <property type="entry name" value="PHOSPHATIDYLINOSITOL-GLYCAN BIOSYNTHESIS CLASS X PROTEIN"/>
    <property type="match status" value="1"/>
</dbReference>
<reference evidence="12" key="1">
    <citation type="submission" date="2025-08" db="UniProtKB">
        <authorList>
            <consortium name="RefSeq"/>
        </authorList>
    </citation>
    <scope>IDENTIFICATION</scope>
</reference>
<keyword evidence="11" id="KW-1185">Reference proteome</keyword>
<keyword evidence="5" id="KW-0812">Transmembrane</keyword>
<accession>A0A7E5W392</accession>
<dbReference type="InterPro" id="IPR040039">
    <property type="entry name" value="PIGX"/>
</dbReference>
<keyword evidence="8" id="KW-0472">Membrane</keyword>
<comment type="function">
    <text evidence="10">Stabilizing subunit of the glycosylphosphatidylinositol-mannosyltransferase I complex which catalyzes the transfer of the first mannose, via an alpha-1,4 bond from a dolichol-phosphate-mannose (Dol-P-Man) to the glucosaminyl acyl phosphatidylinositol (GlcN-(acyl)PI) intermediate to generate alpha-D-Man-(1-&gt;4)-alpha-D-GlcN-(1-&gt;6)-(1-radyl,2-acyl-sn-glycero-3-phospho)-2-acyl-inositol and participates in the sixth step of the glycosylphosphatidylinositol-anchor biosynthesis. Probably acts by stabilizing the mannosyltransferase PIGM.</text>
</comment>
<evidence type="ECO:0000256" key="9">
    <source>
        <dbReference type="ARBA" id="ARBA00023180"/>
    </source>
</evidence>
<dbReference type="FunCoup" id="A0A7E5W392">
    <property type="interactions" value="29"/>
</dbReference>
<evidence type="ECO:0000313" key="11">
    <source>
        <dbReference type="Proteomes" id="UP000322000"/>
    </source>
</evidence>
<dbReference type="InterPro" id="IPR013233">
    <property type="entry name" value="PIG-X/PBN1"/>
</dbReference>
<dbReference type="OrthoDB" id="5546453at2759"/>
<keyword evidence="7" id="KW-1133">Transmembrane helix</keyword>
<evidence type="ECO:0000256" key="8">
    <source>
        <dbReference type="ARBA" id="ARBA00023136"/>
    </source>
</evidence>
<keyword evidence="10" id="KW-0732">Signal</keyword>
<dbReference type="AlphaFoldDB" id="A0A7E5W392"/>
<keyword evidence="6 10" id="KW-0256">Endoplasmic reticulum</keyword>
<evidence type="ECO:0000256" key="10">
    <source>
        <dbReference type="RuleBase" id="RU366056"/>
    </source>
</evidence>
<evidence type="ECO:0000256" key="5">
    <source>
        <dbReference type="ARBA" id="ARBA00022692"/>
    </source>
</evidence>
<evidence type="ECO:0000256" key="7">
    <source>
        <dbReference type="ARBA" id="ARBA00022989"/>
    </source>
</evidence>
<evidence type="ECO:0000256" key="1">
    <source>
        <dbReference type="ARBA" id="ARBA00004389"/>
    </source>
</evidence>
<dbReference type="RefSeq" id="XP_026734776.1">
    <property type="nucleotide sequence ID" value="XM_026878975.1"/>
</dbReference>
<dbReference type="GO" id="GO:0005789">
    <property type="term" value="C:endoplasmic reticulum membrane"/>
    <property type="evidence" value="ECO:0007669"/>
    <property type="project" value="UniProtKB-SubCell"/>
</dbReference>
<dbReference type="UniPathway" id="UPA00196"/>
<dbReference type="SMART" id="SM00780">
    <property type="entry name" value="PIG-X"/>
    <property type="match status" value="1"/>
</dbReference>
<dbReference type="InParanoid" id="A0A7E5W392"/>
<dbReference type="PANTHER" id="PTHR28650:SF1">
    <property type="entry name" value="PHOSPHATIDYLINOSITOL-GLYCAN BIOSYNTHESIS CLASS X PROTEIN"/>
    <property type="match status" value="1"/>
</dbReference>
<dbReference type="KEGG" id="tnl:113498832"/>
<organism evidence="11 12">
    <name type="scientific">Trichoplusia ni</name>
    <name type="common">Cabbage looper</name>
    <dbReference type="NCBI Taxonomy" id="7111"/>
    <lineage>
        <taxon>Eukaryota</taxon>
        <taxon>Metazoa</taxon>
        <taxon>Ecdysozoa</taxon>
        <taxon>Arthropoda</taxon>
        <taxon>Hexapoda</taxon>
        <taxon>Insecta</taxon>
        <taxon>Pterygota</taxon>
        <taxon>Neoptera</taxon>
        <taxon>Endopterygota</taxon>
        <taxon>Lepidoptera</taxon>
        <taxon>Glossata</taxon>
        <taxon>Ditrysia</taxon>
        <taxon>Noctuoidea</taxon>
        <taxon>Noctuidae</taxon>
        <taxon>Plusiinae</taxon>
        <taxon>Trichoplusia</taxon>
    </lineage>
</organism>
<dbReference type="GeneID" id="113498832"/>
<comment type="pathway">
    <text evidence="2 10">Glycolipid biosynthesis; glycosylphosphatidylinositol-anchor biosynthesis.</text>
</comment>
<dbReference type="CTD" id="246580"/>
<dbReference type="GO" id="GO:0006506">
    <property type="term" value="P:GPI anchor biosynthetic process"/>
    <property type="evidence" value="ECO:0007669"/>
    <property type="project" value="UniProtKB-UniPathway"/>
</dbReference>
<feature type="signal peptide" evidence="10">
    <location>
        <begin position="1"/>
        <end position="26"/>
    </location>
</feature>
<keyword evidence="9" id="KW-0325">Glycoprotein</keyword>
<evidence type="ECO:0000256" key="2">
    <source>
        <dbReference type="ARBA" id="ARBA00004687"/>
    </source>
</evidence>
<sequence length="253" mass="28716">MLGCNQNICLLISCIVFLTSVHYLSAYSCEFNVRMKQALKNEGFHRNLTYGIIFNGEDDQCWLFKDCILGLEQVLPSGVYANPDELSTLRRNNKINAIPKHQVNIELPAEKSPPTVTYVIEKIQDCKVYMWLPVHARYHIALYGGGMTRNKIDPPKLYLRCPDQRLEMCNKAAKPVNFLCNGSSKEKCSWKEIPYSVMSDSIVWKIPVGDMDHYSKISVGTALVIAIGSLYLIKAIHEHKLITSFNPFNNPLS</sequence>
<feature type="chain" id="PRO_5029038936" description="Phosphatidylinositol-glycan biosynthesis class X protein" evidence="10">
    <location>
        <begin position="27"/>
        <end position="253"/>
    </location>
</feature>
<gene>
    <name evidence="12" type="primary">LOC113498832</name>
</gene>
<protein>
    <recommendedName>
        <fullName evidence="10">Phosphatidylinositol-glycan biosynthesis class X protein</fullName>
    </recommendedName>
</protein>
<keyword evidence="4 10" id="KW-0337">GPI-anchor biosynthesis</keyword>
<name>A0A7E5W392_TRINI</name>